<gene>
    <name evidence="1" type="ORF">LCGC14_1923880</name>
</gene>
<comment type="caution">
    <text evidence="1">The sequence shown here is derived from an EMBL/GenBank/DDBJ whole genome shotgun (WGS) entry which is preliminary data.</text>
</comment>
<feature type="non-terminal residue" evidence="1">
    <location>
        <position position="36"/>
    </location>
</feature>
<dbReference type="EMBL" id="LAZR01020543">
    <property type="protein sequence ID" value="KKL88517.1"/>
    <property type="molecule type" value="Genomic_DNA"/>
</dbReference>
<evidence type="ECO:0000313" key="1">
    <source>
        <dbReference type="EMBL" id="KKL88517.1"/>
    </source>
</evidence>
<proteinExistence type="predicted"/>
<protein>
    <submittedName>
        <fullName evidence="1">Uncharacterized protein</fullName>
    </submittedName>
</protein>
<sequence>MYYRRKNGVNEMSSEDSIYRELQKKIHESTPAGFPA</sequence>
<accession>A0A0F9IMR9</accession>
<name>A0A0F9IMR9_9ZZZZ</name>
<dbReference type="AlphaFoldDB" id="A0A0F9IMR9"/>
<reference evidence="1" key="1">
    <citation type="journal article" date="2015" name="Nature">
        <title>Complex archaea that bridge the gap between prokaryotes and eukaryotes.</title>
        <authorList>
            <person name="Spang A."/>
            <person name="Saw J.H."/>
            <person name="Jorgensen S.L."/>
            <person name="Zaremba-Niedzwiedzka K."/>
            <person name="Martijn J."/>
            <person name="Lind A.E."/>
            <person name="van Eijk R."/>
            <person name="Schleper C."/>
            <person name="Guy L."/>
            <person name="Ettema T.J."/>
        </authorList>
    </citation>
    <scope>NUCLEOTIDE SEQUENCE</scope>
</reference>
<organism evidence="1">
    <name type="scientific">marine sediment metagenome</name>
    <dbReference type="NCBI Taxonomy" id="412755"/>
    <lineage>
        <taxon>unclassified sequences</taxon>
        <taxon>metagenomes</taxon>
        <taxon>ecological metagenomes</taxon>
    </lineage>
</organism>